<sequence length="82" mass="8991">MHKQKIVLVCLMVSAFVLSTSMAGPPPKFTNMPEEISDAGFQEGGEENIAVHERIVKENTKDYGKYDPPPALVKPPSKPIPN</sequence>
<dbReference type="EMBL" id="JBBPBM010000015">
    <property type="protein sequence ID" value="KAK8558530.1"/>
    <property type="molecule type" value="Genomic_DNA"/>
</dbReference>
<feature type="compositionally biased region" description="Pro residues" evidence="1">
    <location>
        <begin position="67"/>
        <end position="82"/>
    </location>
</feature>
<name>A0ABR2ED01_9ROSI</name>
<keyword evidence="2" id="KW-0732">Signal</keyword>
<organism evidence="3 4">
    <name type="scientific">Hibiscus sabdariffa</name>
    <name type="common">roselle</name>
    <dbReference type="NCBI Taxonomy" id="183260"/>
    <lineage>
        <taxon>Eukaryota</taxon>
        <taxon>Viridiplantae</taxon>
        <taxon>Streptophyta</taxon>
        <taxon>Embryophyta</taxon>
        <taxon>Tracheophyta</taxon>
        <taxon>Spermatophyta</taxon>
        <taxon>Magnoliopsida</taxon>
        <taxon>eudicotyledons</taxon>
        <taxon>Gunneridae</taxon>
        <taxon>Pentapetalae</taxon>
        <taxon>rosids</taxon>
        <taxon>malvids</taxon>
        <taxon>Malvales</taxon>
        <taxon>Malvaceae</taxon>
        <taxon>Malvoideae</taxon>
        <taxon>Hibiscus</taxon>
    </lineage>
</organism>
<gene>
    <name evidence="3" type="ORF">V6N12_041832</name>
</gene>
<evidence type="ECO:0000256" key="1">
    <source>
        <dbReference type="SAM" id="MobiDB-lite"/>
    </source>
</evidence>
<feature type="signal peptide" evidence="2">
    <location>
        <begin position="1"/>
        <end position="23"/>
    </location>
</feature>
<feature type="region of interest" description="Disordered" evidence="1">
    <location>
        <begin position="24"/>
        <end position="44"/>
    </location>
</feature>
<keyword evidence="4" id="KW-1185">Reference proteome</keyword>
<feature type="region of interest" description="Disordered" evidence="1">
    <location>
        <begin position="59"/>
        <end position="82"/>
    </location>
</feature>
<proteinExistence type="predicted"/>
<evidence type="ECO:0000313" key="3">
    <source>
        <dbReference type="EMBL" id="KAK8558530.1"/>
    </source>
</evidence>
<evidence type="ECO:0000313" key="4">
    <source>
        <dbReference type="Proteomes" id="UP001472677"/>
    </source>
</evidence>
<dbReference type="PANTHER" id="PTHR35290:SF2">
    <property type="entry name" value="PROTEIN CASPARIAN STRIP INTEGRITY FACTOR 1"/>
    <property type="match status" value="1"/>
</dbReference>
<dbReference type="PANTHER" id="PTHR35290">
    <property type="entry name" value="PROTEIN CASPARIAN STRIP INTEGRITY FACTOR 1-RELATED"/>
    <property type="match status" value="1"/>
</dbReference>
<dbReference type="Proteomes" id="UP001472677">
    <property type="component" value="Unassembled WGS sequence"/>
</dbReference>
<reference evidence="3 4" key="1">
    <citation type="journal article" date="2024" name="G3 (Bethesda)">
        <title>Genome assembly of Hibiscus sabdariffa L. provides insights into metabolisms of medicinal natural products.</title>
        <authorList>
            <person name="Kim T."/>
        </authorList>
    </citation>
    <scope>NUCLEOTIDE SEQUENCE [LARGE SCALE GENOMIC DNA]</scope>
    <source>
        <strain evidence="3">TK-2024</strain>
        <tissue evidence="3">Old leaves</tissue>
    </source>
</reference>
<protein>
    <submittedName>
        <fullName evidence="3">Uncharacterized protein</fullName>
    </submittedName>
</protein>
<dbReference type="InterPro" id="IPR038974">
    <property type="entry name" value="CIF1/2"/>
</dbReference>
<feature type="chain" id="PRO_5045597092" evidence="2">
    <location>
        <begin position="24"/>
        <end position="82"/>
    </location>
</feature>
<evidence type="ECO:0000256" key="2">
    <source>
        <dbReference type="SAM" id="SignalP"/>
    </source>
</evidence>
<comment type="caution">
    <text evidence="3">The sequence shown here is derived from an EMBL/GenBank/DDBJ whole genome shotgun (WGS) entry which is preliminary data.</text>
</comment>
<accession>A0ABR2ED01</accession>